<comment type="caution">
    <text evidence="2">The sequence shown here is derived from an EMBL/GenBank/DDBJ whole genome shotgun (WGS) entry which is preliminary data.</text>
</comment>
<evidence type="ECO:0000256" key="1">
    <source>
        <dbReference type="SAM" id="MobiDB-lite"/>
    </source>
</evidence>
<reference evidence="2 3" key="1">
    <citation type="submission" date="2020-02" db="EMBL/GenBank/DDBJ databases">
        <authorList>
            <person name="Ma Q."/>
            <person name="Huang Y."/>
            <person name="Song X."/>
            <person name="Pei D."/>
        </authorList>
    </citation>
    <scope>NUCLEOTIDE SEQUENCE [LARGE SCALE GENOMIC DNA]</scope>
    <source>
        <strain evidence="2">Sxm20200214</strain>
        <tissue evidence="2">Leaf</tissue>
    </source>
</reference>
<feature type="compositionally biased region" description="Polar residues" evidence="1">
    <location>
        <begin position="348"/>
        <end position="372"/>
    </location>
</feature>
<keyword evidence="3" id="KW-1185">Reference proteome</keyword>
<proteinExistence type="predicted"/>
<feature type="compositionally biased region" description="Low complexity" evidence="1">
    <location>
        <begin position="338"/>
        <end position="347"/>
    </location>
</feature>
<feature type="compositionally biased region" description="Basic residues" evidence="1">
    <location>
        <begin position="25"/>
        <end position="35"/>
    </location>
</feature>
<evidence type="ECO:0000313" key="3">
    <source>
        <dbReference type="Proteomes" id="UP000886595"/>
    </source>
</evidence>
<evidence type="ECO:0000313" key="2">
    <source>
        <dbReference type="EMBL" id="KAG2311305.1"/>
    </source>
</evidence>
<dbReference type="PANTHER" id="PTHR33416">
    <property type="entry name" value="NUCLEAR PORE COMPLEX PROTEIN NUP1"/>
    <property type="match status" value="1"/>
</dbReference>
<sequence length="740" mass="79351">MATEGDATFPAAAATSEAARGTGGKLRRQPARRHSSTPYSRPPQNQAQRRPWISRIVDPAYRIISGGATRILPYFFSNAASDALTAPEDEDQHQDELQDDPQENDPSSVTPHLSKPKLASIEEGGTSSTANVNESNFNISAQVKSNIALNDVVAISELERLMEGKTFSRAETDRLIEILNSRAIDLPNVVRDERVEIPLREGAKKDMSFLDKRKEPIGANDASSELWATATPLAKSITRDGVKQVRDEAGLSPAELAKAYMGGQTSSSSSQGFVARNEKNSLDGGMFVAKSSGASPSCKPSACWPGVKLNEQLGFATPQSQRENFGIQSFPRTPYPRSILSSSKSKLMQLQDNSSKRLSALQSPSQSVQTRYGQLKLSKGTDSGVFGPSRRSRKSATMTPYSRPSRGRFEHSANKESYEAGESSNLSMPQTTTYGKHIGFGTPTVPRHSSQIARTILDHLERTQPTPKDKSAELKLATSWRYSESSKTVEPSSSNINNVKKDGATKLNEATSNSISRIPPSSAAKLSEVTTGDSQQAMAKTAAASNGIFIGSSSGTTLQYELGKPTVSLSGSTHEKEGAKAVSSFGGEPANLPKPPSPSLGNNNKRSLSSISVAKPNQRWAFPSGSNASFTFPVSSSDGATSSEPPTPSIMPFTTSTAPSGGVTVTSHNDEAKKDDEIPQFSFGDNRRGDKSPLVFNFPSMSEEMMNEDDEKLGIKYTFGSKKPERISFSSSAGSDGVCC</sequence>
<accession>A0A8X8ASB4</accession>
<gene>
    <name evidence="2" type="ORF">Bca52824_022862</name>
</gene>
<feature type="region of interest" description="Disordered" evidence="1">
    <location>
        <begin position="635"/>
        <end position="693"/>
    </location>
</feature>
<feature type="region of interest" description="Disordered" evidence="1">
    <location>
        <begin position="568"/>
        <end position="607"/>
    </location>
</feature>
<evidence type="ECO:0008006" key="4">
    <source>
        <dbReference type="Google" id="ProtNLM"/>
    </source>
</evidence>
<feature type="region of interest" description="Disordered" evidence="1">
    <location>
        <begin position="325"/>
        <end position="429"/>
    </location>
</feature>
<feature type="region of interest" description="Disordered" evidence="1">
    <location>
        <begin position="1"/>
        <end position="51"/>
    </location>
</feature>
<feature type="compositionally biased region" description="Acidic residues" evidence="1">
    <location>
        <begin position="87"/>
        <end position="103"/>
    </location>
</feature>
<dbReference type="AlphaFoldDB" id="A0A8X8ASB4"/>
<protein>
    <recommendedName>
        <fullName evidence="4">Nuclear pore complex protein NUP1</fullName>
    </recommendedName>
</protein>
<dbReference type="PANTHER" id="PTHR33416:SF18">
    <property type="entry name" value="NUCLEOPORIN-LIKE PROTEIN"/>
    <property type="match status" value="1"/>
</dbReference>
<dbReference type="Proteomes" id="UP000886595">
    <property type="component" value="Unassembled WGS sequence"/>
</dbReference>
<organism evidence="2 3">
    <name type="scientific">Brassica carinata</name>
    <name type="common">Ethiopian mustard</name>
    <name type="synonym">Abyssinian cabbage</name>
    <dbReference type="NCBI Taxonomy" id="52824"/>
    <lineage>
        <taxon>Eukaryota</taxon>
        <taxon>Viridiplantae</taxon>
        <taxon>Streptophyta</taxon>
        <taxon>Embryophyta</taxon>
        <taxon>Tracheophyta</taxon>
        <taxon>Spermatophyta</taxon>
        <taxon>Magnoliopsida</taxon>
        <taxon>eudicotyledons</taxon>
        <taxon>Gunneridae</taxon>
        <taxon>Pentapetalae</taxon>
        <taxon>rosids</taxon>
        <taxon>malvids</taxon>
        <taxon>Brassicales</taxon>
        <taxon>Brassicaceae</taxon>
        <taxon>Brassiceae</taxon>
        <taxon>Brassica</taxon>
    </lineage>
</organism>
<feature type="region of interest" description="Disordered" evidence="1">
    <location>
        <begin position="85"/>
        <end position="114"/>
    </location>
</feature>
<name>A0A8X8ASB4_BRACI</name>
<feature type="compositionally biased region" description="Basic and acidic residues" evidence="1">
    <location>
        <begin position="668"/>
        <end position="677"/>
    </location>
</feature>
<dbReference type="GO" id="GO:0071763">
    <property type="term" value="P:nuclear membrane organization"/>
    <property type="evidence" value="ECO:0007669"/>
    <property type="project" value="TreeGrafter"/>
</dbReference>
<feature type="compositionally biased region" description="Polar residues" evidence="1">
    <location>
        <begin position="635"/>
        <end position="644"/>
    </location>
</feature>
<feature type="compositionally biased region" description="Polar residues" evidence="1">
    <location>
        <begin position="652"/>
        <end position="667"/>
    </location>
</feature>
<feature type="compositionally biased region" description="Basic and acidic residues" evidence="1">
    <location>
        <begin position="407"/>
        <end position="418"/>
    </location>
</feature>
<dbReference type="OrthoDB" id="653151at2759"/>
<feature type="compositionally biased region" description="Polar residues" evidence="1">
    <location>
        <begin position="36"/>
        <end position="48"/>
    </location>
</feature>
<feature type="compositionally biased region" description="Low complexity" evidence="1">
    <location>
        <begin position="1"/>
        <end position="20"/>
    </location>
</feature>
<dbReference type="EMBL" id="JAAMPC010000005">
    <property type="protein sequence ID" value="KAG2311305.1"/>
    <property type="molecule type" value="Genomic_DNA"/>
</dbReference>
<dbReference type="GO" id="GO:0005635">
    <property type="term" value="C:nuclear envelope"/>
    <property type="evidence" value="ECO:0007669"/>
    <property type="project" value="TreeGrafter"/>
</dbReference>